<reference evidence="3" key="1">
    <citation type="submission" date="2021-03" db="EMBL/GenBank/DDBJ databases">
        <authorList>
            <person name="Kanchanasin P."/>
            <person name="Saeng-In P."/>
            <person name="Phongsopitanun W."/>
            <person name="Yuki M."/>
            <person name="Kudo T."/>
            <person name="Ohkuma M."/>
            <person name="Tanasupawat S."/>
        </authorList>
    </citation>
    <scope>NUCLEOTIDE SEQUENCE</scope>
    <source>
        <strain evidence="3">GKU 128</strain>
    </source>
</reference>
<organism evidence="3 4">
    <name type="scientific">Actinomadura barringtoniae</name>
    <dbReference type="NCBI Taxonomy" id="1427535"/>
    <lineage>
        <taxon>Bacteria</taxon>
        <taxon>Bacillati</taxon>
        <taxon>Actinomycetota</taxon>
        <taxon>Actinomycetes</taxon>
        <taxon>Streptosporangiales</taxon>
        <taxon>Thermomonosporaceae</taxon>
        <taxon>Actinomadura</taxon>
    </lineage>
</organism>
<dbReference type="Proteomes" id="UP000669179">
    <property type="component" value="Unassembled WGS sequence"/>
</dbReference>
<dbReference type="AlphaFoldDB" id="A0A939PMD6"/>
<evidence type="ECO:0000313" key="3">
    <source>
        <dbReference type="EMBL" id="MBO2455607.1"/>
    </source>
</evidence>
<protein>
    <submittedName>
        <fullName evidence="3">PucR family transcriptional regulator ligand-binding domain-containing protein</fullName>
    </submittedName>
</protein>
<gene>
    <name evidence="3" type="ORF">J4573_51630</name>
</gene>
<evidence type="ECO:0000259" key="1">
    <source>
        <dbReference type="Pfam" id="PF07905"/>
    </source>
</evidence>
<dbReference type="Gene3D" id="1.10.10.2840">
    <property type="entry name" value="PucR C-terminal helix-turn-helix domain"/>
    <property type="match status" value="1"/>
</dbReference>
<dbReference type="Pfam" id="PF13556">
    <property type="entry name" value="HTH_30"/>
    <property type="match status" value="1"/>
</dbReference>
<proteinExistence type="predicted"/>
<accession>A0A939PMD6</accession>
<dbReference type="PANTHER" id="PTHR33744:SF17">
    <property type="entry name" value="CONSERVED PROTEIN"/>
    <property type="match status" value="1"/>
</dbReference>
<dbReference type="PANTHER" id="PTHR33744">
    <property type="entry name" value="CARBOHYDRATE DIACID REGULATOR"/>
    <property type="match status" value="1"/>
</dbReference>
<sequence>MTLDDLIADPGLSLRPLACHDRLDRPITDAFFTDLPDPTRYLKGGELILTGLMWRRGPFDSAPFVAGLAGRDVAAIGAGEAIDSVPDDLVEACDHHGVPLVAVPEEVPLSRLMSIVLRRLDSEIGEPANPAGSYRALLTRLPDDARRTFRHQVLGKLVESDDPYHTDLLTTLSEFLACSGSWTVCAHRLHMHVNTLRYRISRIEELTGRDLSSLDDRVDLLLALNA</sequence>
<dbReference type="InterPro" id="IPR025736">
    <property type="entry name" value="PucR_C-HTH_dom"/>
</dbReference>
<dbReference type="RefSeq" id="WP_208263833.1">
    <property type="nucleotide sequence ID" value="NZ_JAGEOJ010000039.1"/>
</dbReference>
<feature type="domain" description="Purine catabolism PurC-like" evidence="1">
    <location>
        <begin position="5"/>
        <end position="119"/>
    </location>
</feature>
<dbReference type="Pfam" id="PF07905">
    <property type="entry name" value="PucR"/>
    <property type="match status" value="1"/>
</dbReference>
<dbReference type="EMBL" id="JAGEOJ010000039">
    <property type="protein sequence ID" value="MBO2455607.1"/>
    <property type="molecule type" value="Genomic_DNA"/>
</dbReference>
<evidence type="ECO:0000259" key="2">
    <source>
        <dbReference type="Pfam" id="PF13556"/>
    </source>
</evidence>
<dbReference type="InterPro" id="IPR042070">
    <property type="entry name" value="PucR_C-HTH_sf"/>
</dbReference>
<keyword evidence="4" id="KW-1185">Reference proteome</keyword>
<feature type="domain" description="PucR C-terminal helix-turn-helix" evidence="2">
    <location>
        <begin position="168"/>
        <end position="226"/>
    </location>
</feature>
<dbReference type="InterPro" id="IPR012914">
    <property type="entry name" value="PucR_dom"/>
</dbReference>
<comment type="caution">
    <text evidence="3">The sequence shown here is derived from an EMBL/GenBank/DDBJ whole genome shotgun (WGS) entry which is preliminary data.</text>
</comment>
<evidence type="ECO:0000313" key="4">
    <source>
        <dbReference type="Proteomes" id="UP000669179"/>
    </source>
</evidence>
<name>A0A939PMD6_9ACTN</name>
<dbReference type="InterPro" id="IPR051448">
    <property type="entry name" value="CdaR-like_regulators"/>
</dbReference>